<dbReference type="PROSITE" id="PS50075">
    <property type="entry name" value="CARRIER"/>
    <property type="match status" value="1"/>
</dbReference>
<dbReference type="Gene3D" id="3.40.50.720">
    <property type="entry name" value="NAD(P)-binding Rossmann-like Domain"/>
    <property type="match status" value="1"/>
</dbReference>
<evidence type="ECO:0000256" key="3">
    <source>
        <dbReference type="ARBA" id="ARBA00022679"/>
    </source>
</evidence>
<dbReference type="SMART" id="SM00823">
    <property type="entry name" value="PKS_PP"/>
    <property type="match status" value="1"/>
</dbReference>
<keyword evidence="4" id="KW-0511">Multifunctional enzyme</keyword>
<evidence type="ECO:0000256" key="2">
    <source>
        <dbReference type="ARBA" id="ARBA00022553"/>
    </source>
</evidence>
<dbReference type="InterPro" id="IPR009081">
    <property type="entry name" value="PP-bd_ACP"/>
</dbReference>
<protein>
    <submittedName>
        <fullName evidence="6">Phosphopantetheine-binding protein</fullName>
    </submittedName>
</protein>
<keyword evidence="2" id="KW-0597">Phosphoprotein</keyword>
<keyword evidence="3" id="KW-0808">Transferase</keyword>
<dbReference type="InterPro" id="IPR020806">
    <property type="entry name" value="PKS_PP-bd"/>
</dbReference>
<evidence type="ECO:0000256" key="1">
    <source>
        <dbReference type="ARBA" id="ARBA00022450"/>
    </source>
</evidence>
<keyword evidence="7" id="KW-1185">Reference proteome</keyword>
<accession>A0ABV2Y9C3</accession>
<comment type="caution">
    <text evidence="6">The sequence shown here is derived from an EMBL/GenBank/DDBJ whole genome shotgun (WGS) entry which is preliminary data.</text>
</comment>
<dbReference type="InterPro" id="IPR050091">
    <property type="entry name" value="PKS_NRPS_Biosynth_Enz"/>
</dbReference>
<sequence>HHRHHHGQPATSLAWGYWKHTTQLTHHLTDTHIHKVTHGTRPLETDHALHLLDTALTSQHAHHLCLPLSPAALRAVQDLLPALLRDLVPASRRTAATGASAGGGSALVERLAALAEPAEKQRLVLDLVRTHVAAVLGHARPDTVDPQRPFKELGFDSLTAVELRNRLTGATALRLPATLIFDHPTPEALTSRILQELVPAAASASLRVIGELDALEDELTRLTPDDEERARITLRLQTLLSNWNDARPAASGDVGDRIQESSTEEIFDFIDRQLGRADGAGAASAGGH</sequence>
<proteinExistence type="predicted"/>
<evidence type="ECO:0000256" key="4">
    <source>
        <dbReference type="ARBA" id="ARBA00023268"/>
    </source>
</evidence>
<reference evidence="6 7" key="1">
    <citation type="submission" date="2024-06" db="EMBL/GenBank/DDBJ databases">
        <title>The Natural Products Discovery Center: Release of the First 8490 Sequenced Strains for Exploring Actinobacteria Biosynthetic Diversity.</title>
        <authorList>
            <person name="Kalkreuter E."/>
            <person name="Kautsar S.A."/>
            <person name="Yang D."/>
            <person name="Bader C.D."/>
            <person name="Teijaro C.N."/>
            <person name="Fluegel L."/>
            <person name="Davis C.M."/>
            <person name="Simpson J.R."/>
            <person name="Lauterbach L."/>
            <person name="Steele A.D."/>
            <person name="Gui C."/>
            <person name="Meng S."/>
            <person name="Li G."/>
            <person name="Viehrig K."/>
            <person name="Ye F."/>
            <person name="Su P."/>
            <person name="Kiefer A.F."/>
            <person name="Nichols A."/>
            <person name="Cepeda A.J."/>
            <person name="Yan W."/>
            <person name="Fan B."/>
            <person name="Jiang Y."/>
            <person name="Adhikari A."/>
            <person name="Zheng C.-J."/>
            <person name="Schuster L."/>
            <person name="Cowan T.M."/>
            <person name="Smanski M.J."/>
            <person name="Chevrette M.G."/>
            <person name="De Carvalho L.P.S."/>
            <person name="Shen B."/>
        </authorList>
    </citation>
    <scope>NUCLEOTIDE SEQUENCE [LARGE SCALE GENOMIC DNA]</scope>
    <source>
        <strain evidence="6 7">NPDC019583</strain>
    </source>
</reference>
<dbReference type="PROSITE" id="PS00012">
    <property type="entry name" value="PHOSPHOPANTETHEINE"/>
    <property type="match status" value="1"/>
</dbReference>
<gene>
    <name evidence="6" type="ORF">ABZ568_41760</name>
</gene>
<feature type="domain" description="Carrier" evidence="5">
    <location>
        <begin position="122"/>
        <end position="197"/>
    </location>
</feature>
<evidence type="ECO:0000313" key="7">
    <source>
        <dbReference type="Proteomes" id="UP001550603"/>
    </source>
</evidence>
<evidence type="ECO:0000313" key="6">
    <source>
        <dbReference type="EMBL" id="MEU2272863.1"/>
    </source>
</evidence>
<feature type="non-terminal residue" evidence="6">
    <location>
        <position position="1"/>
    </location>
</feature>
<evidence type="ECO:0000259" key="5">
    <source>
        <dbReference type="PROSITE" id="PS50075"/>
    </source>
</evidence>
<dbReference type="InterPro" id="IPR006162">
    <property type="entry name" value="Ppantetheine_attach_site"/>
</dbReference>
<name>A0ABV2Y9C3_9ACTN</name>
<dbReference type="Gene3D" id="1.10.1200.10">
    <property type="entry name" value="ACP-like"/>
    <property type="match status" value="1"/>
</dbReference>
<dbReference type="Proteomes" id="UP001550603">
    <property type="component" value="Unassembled WGS sequence"/>
</dbReference>
<dbReference type="SUPFAM" id="SSF47336">
    <property type="entry name" value="ACP-like"/>
    <property type="match status" value="1"/>
</dbReference>
<dbReference type="EMBL" id="JBEYBN010000130">
    <property type="protein sequence ID" value="MEU2272863.1"/>
    <property type="molecule type" value="Genomic_DNA"/>
</dbReference>
<dbReference type="RefSeq" id="WP_359795054.1">
    <property type="nucleotide sequence ID" value="NZ_JBEYBN010000130.1"/>
</dbReference>
<organism evidence="6 7">
    <name type="scientific">Streptomyces olindensis</name>
    <dbReference type="NCBI Taxonomy" id="358823"/>
    <lineage>
        <taxon>Bacteria</taxon>
        <taxon>Bacillati</taxon>
        <taxon>Actinomycetota</taxon>
        <taxon>Actinomycetes</taxon>
        <taxon>Kitasatosporales</taxon>
        <taxon>Streptomycetaceae</taxon>
        <taxon>Streptomyces</taxon>
    </lineage>
</organism>
<dbReference type="PANTHER" id="PTHR43775:SF51">
    <property type="entry name" value="INACTIVE PHENOLPHTHIOCEROL SYNTHESIS POLYKETIDE SYNTHASE TYPE I PKS1-RELATED"/>
    <property type="match status" value="1"/>
</dbReference>
<dbReference type="SMART" id="SM01294">
    <property type="entry name" value="PKS_PP_betabranch"/>
    <property type="match status" value="1"/>
</dbReference>
<dbReference type="InterPro" id="IPR036736">
    <property type="entry name" value="ACP-like_sf"/>
</dbReference>
<dbReference type="PANTHER" id="PTHR43775">
    <property type="entry name" value="FATTY ACID SYNTHASE"/>
    <property type="match status" value="1"/>
</dbReference>
<dbReference type="Pfam" id="PF00550">
    <property type="entry name" value="PP-binding"/>
    <property type="match status" value="1"/>
</dbReference>
<keyword evidence="1" id="KW-0596">Phosphopantetheine</keyword>